<evidence type="ECO:0000313" key="3">
    <source>
        <dbReference type="EMBL" id="RFU61117.1"/>
    </source>
</evidence>
<feature type="domain" description="DZANK-type" evidence="2">
    <location>
        <begin position="105"/>
        <end position="158"/>
    </location>
</feature>
<name>A0A372L8A4_9BACI</name>
<reference evidence="3 4" key="1">
    <citation type="submission" date="2018-08" db="EMBL/GenBank/DDBJ databases">
        <title>Bacillus chawlae sp. nov., Bacillus glennii sp. nov., and Bacillus saganii sp. nov. Isolated from the Vehicle Assembly Building at Kennedy Space Center where the Viking Spacecraft were Assembled.</title>
        <authorList>
            <person name="Seuylemezian A."/>
            <person name="Vaishampayan P."/>
        </authorList>
    </citation>
    <scope>NUCLEOTIDE SEQUENCE [LARGE SCALE GENOMIC DNA]</scope>
    <source>
        <strain evidence="3 4">V44-8</strain>
    </source>
</reference>
<keyword evidence="4" id="KW-1185">Reference proteome</keyword>
<protein>
    <submittedName>
        <fullName evidence="3">Zinc ribbon domain-containing protein</fullName>
    </submittedName>
</protein>
<organism evidence="3 4">
    <name type="scientific">Peribacillus glennii</name>
    <dbReference type="NCBI Taxonomy" id="2303991"/>
    <lineage>
        <taxon>Bacteria</taxon>
        <taxon>Bacillati</taxon>
        <taxon>Bacillota</taxon>
        <taxon>Bacilli</taxon>
        <taxon>Bacillales</taxon>
        <taxon>Bacillaceae</taxon>
        <taxon>Peribacillus</taxon>
    </lineage>
</organism>
<gene>
    <name evidence="3" type="ORF">D0466_19225</name>
</gene>
<dbReference type="RefSeq" id="WP_117324151.1">
    <property type="nucleotide sequence ID" value="NZ_QVTD01000017.1"/>
</dbReference>
<keyword evidence="1" id="KW-0175">Coiled coil</keyword>
<evidence type="ECO:0000313" key="4">
    <source>
        <dbReference type="Proteomes" id="UP000262939"/>
    </source>
</evidence>
<dbReference type="Proteomes" id="UP000262939">
    <property type="component" value="Unassembled WGS sequence"/>
</dbReference>
<dbReference type="EMBL" id="QVTD01000017">
    <property type="protein sequence ID" value="RFU61117.1"/>
    <property type="molecule type" value="Genomic_DNA"/>
</dbReference>
<dbReference type="OrthoDB" id="2922473at2"/>
<proteinExistence type="predicted"/>
<evidence type="ECO:0000259" key="2">
    <source>
        <dbReference type="Pfam" id="PF12773"/>
    </source>
</evidence>
<sequence>MSDLQTKLGGGLNILQDSLQQGKQKLQTAQEISQLKRKLQDASEQRSAQLLKLAEETYKMVRQGSIQEEAIVQQAQPILSLDVQIYQINQALEEINQQNANGQSCSSCGSSVTDQDKFCGSCGSPVLRQAAAAIEYDGKCGTCHAGMPVNAEFCGCCGVKVG</sequence>
<accession>A0A372L8A4</accession>
<comment type="caution">
    <text evidence="3">The sequence shown here is derived from an EMBL/GenBank/DDBJ whole genome shotgun (WGS) entry which is preliminary data.</text>
</comment>
<dbReference type="InterPro" id="IPR025874">
    <property type="entry name" value="DZR"/>
</dbReference>
<feature type="coiled-coil region" evidence="1">
    <location>
        <begin position="12"/>
        <end position="52"/>
    </location>
</feature>
<evidence type="ECO:0000256" key="1">
    <source>
        <dbReference type="SAM" id="Coils"/>
    </source>
</evidence>
<dbReference type="Pfam" id="PF12773">
    <property type="entry name" value="DZR"/>
    <property type="match status" value="1"/>
</dbReference>
<dbReference type="AlphaFoldDB" id="A0A372L8A4"/>